<feature type="compositionally biased region" description="Polar residues" evidence="1">
    <location>
        <begin position="44"/>
        <end position="65"/>
    </location>
</feature>
<feature type="compositionally biased region" description="Polar residues" evidence="1">
    <location>
        <begin position="20"/>
        <end position="29"/>
    </location>
</feature>
<organism evidence="2 3">
    <name type="scientific">Puccinia striiformis f. sp. tritici PST-78</name>
    <dbReference type="NCBI Taxonomy" id="1165861"/>
    <lineage>
        <taxon>Eukaryota</taxon>
        <taxon>Fungi</taxon>
        <taxon>Dikarya</taxon>
        <taxon>Basidiomycota</taxon>
        <taxon>Pucciniomycotina</taxon>
        <taxon>Pucciniomycetes</taxon>
        <taxon>Pucciniales</taxon>
        <taxon>Pucciniaceae</taxon>
        <taxon>Puccinia</taxon>
    </lineage>
</organism>
<feature type="region of interest" description="Disordered" evidence="1">
    <location>
        <begin position="502"/>
        <end position="526"/>
    </location>
</feature>
<feature type="compositionally biased region" description="Polar residues" evidence="1">
    <location>
        <begin position="185"/>
        <end position="201"/>
    </location>
</feature>
<feature type="region of interest" description="Disordered" evidence="1">
    <location>
        <begin position="44"/>
        <end position="84"/>
    </location>
</feature>
<protein>
    <submittedName>
        <fullName evidence="2">Uncharacterized protein</fullName>
    </submittedName>
</protein>
<name>A0A0L0VY53_9BASI</name>
<evidence type="ECO:0000313" key="2">
    <source>
        <dbReference type="EMBL" id="KNF04191.1"/>
    </source>
</evidence>
<dbReference type="Proteomes" id="UP000054564">
    <property type="component" value="Unassembled WGS sequence"/>
</dbReference>
<dbReference type="AlphaFoldDB" id="A0A0L0VY53"/>
<keyword evidence="3" id="KW-1185">Reference proteome</keyword>
<reference evidence="3" key="1">
    <citation type="submission" date="2014-03" db="EMBL/GenBank/DDBJ databases">
        <title>The Genome Sequence of Puccinia striiformis f. sp. tritici PST-78.</title>
        <authorList>
            <consortium name="The Broad Institute Genome Sequencing Platform"/>
            <person name="Cuomo C."/>
            <person name="Hulbert S."/>
            <person name="Chen X."/>
            <person name="Walker B."/>
            <person name="Young S.K."/>
            <person name="Zeng Q."/>
            <person name="Gargeya S."/>
            <person name="Fitzgerald M."/>
            <person name="Haas B."/>
            <person name="Abouelleil A."/>
            <person name="Alvarado L."/>
            <person name="Arachchi H.M."/>
            <person name="Berlin A.M."/>
            <person name="Chapman S.B."/>
            <person name="Goldberg J."/>
            <person name="Griggs A."/>
            <person name="Gujja S."/>
            <person name="Hansen M."/>
            <person name="Howarth C."/>
            <person name="Imamovic A."/>
            <person name="Larimer J."/>
            <person name="McCowan C."/>
            <person name="Montmayeur A."/>
            <person name="Murphy C."/>
            <person name="Neiman D."/>
            <person name="Pearson M."/>
            <person name="Priest M."/>
            <person name="Roberts A."/>
            <person name="Saif S."/>
            <person name="Shea T."/>
            <person name="Sisk P."/>
            <person name="Sykes S."/>
            <person name="Wortman J."/>
            <person name="Nusbaum C."/>
            <person name="Birren B."/>
        </authorList>
    </citation>
    <scope>NUCLEOTIDE SEQUENCE [LARGE SCALE GENOMIC DNA]</scope>
    <source>
        <strain evidence="3">race PST-78</strain>
    </source>
</reference>
<feature type="region of interest" description="Disordered" evidence="1">
    <location>
        <begin position="124"/>
        <end position="204"/>
    </location>
</feature>
<proteinExistence type="predicted"/>
<evidence type="ECO:0000256" key="1">
    <source>
        <dbReference type="SAM" id="MobiDB-lite"/>
    </source>
</evidence>
<comment type="caution">
    <text evidence="2">The sequence shown here is derived from an EMBL/GenBank/DDBJ whole genome shotgun (WGS) entry which is preliminary data.</text>
</comment>
<sequence length="526" mass="58722">MSQMNNLLHYNHDRLPPQPTGFSYTGHTQIGGDSTLAHATNAQAGAPTLSPSQGSPTSFSLTQLLSPHSSHPPGGPQWASLPNNYRPALADDEALGTASNPRHNPNSGTAASALLDHNRDPTLANQRDLAGFPPSEDRESHVGPIRTHLSNRMPPSPSDYRAARPASQESSSMLPDLNGYDDLTGSPTRTLSQSSNFSSRSAPKLTARSLESVQNRLRAMGPQYELPEEVITWGRTLIDMPPEELCLLNILVNVNHQIHPHPNSTSLNASTDVDVRSATPPIAHISCSVVHPHLKGWLRTTLRLVLLDPLLKTYIRRSAKRTQVDRAPFSDLMNRLNQQPDDFKRWYMPENYQKNRTYTKTLGQFIGSVMKSEKNNFANLLRIGFTPTTPQLPVPTLKEALGLIYRTMDASYKDLTPVQIEERLIQTQKARLAYLRAMNNANRLRRIANPTQKIRCVWEDIDEDLEARRAQSPVYNTCFAAMVLEQDMKLWDGKKTIDDWSPLEQELPSDNAVRDRVSRENQGSSA</sequence>
<evidence type="ECO:0000313" key="3">
    <source>
        <dbReference type="Proteomes" id="UP000054564"/>
    </source>
</evidence>
<gene>
    <name evidence="2" type="ORF">PSTG_02543</name>
</gene>
<feature type="region of interest" description="Disordered" evidence="1">
    <location>
        <begin position="1"/>
        <end position="29"/>
    </location>
</feature>
<accession>A0A0L0VY53</accession>
<dbReference type="EMBL" id="AJIL01000013">
    <property type="protein sequence ID" value="KNF04191.1"/>
    <property type="molecule type" value="Genomic_DNA"/>
</dbReference>